<keyword evidence="1" id="KW-0812">Transmembrane</keyword>
<organism evidence="2 3">
    <name type="scientific">Zophobas morio</name>
    <dbReference type="NCBI Taxonomy" id="2755281"/>
    <lineage>
        <taxon>Eukaryota</taxon>
        <taxon>Metazoa</taxon>
        <taxon>Ecdysozoa</taxon>
        <taxon>Arthropoda</taxon>
        <taxon>Hexapoda</taxon>
        <taxon>Insecta</taxon>
        <taxon>Pterygota</taxon>
        <taxon>Neoptera</taxon>
        <taxon>Endopterygota</taxon>
        <taxon>Coleoptera</taxon>
        <taxon>Polyphaga</taxon>
        <taxon>Cucujiformia</taxon>
        <taxon>Tenebrionidae</taxon>
        <taxon>Zophobas</taxon>
    </lineage>
</organism>
<keyword evidence="1" id="KW-1133">Transmembrane helix</keyword>
<evidence type="ECO:0000256" key="1">
    <source>
        <dbReference type="SAM" id="Phobius"/>
    </source>
</evidence>
<sequence length="402" mass="46532">MFLNSCVKLSVREFPSDCLICAIRPSLNFNKLHIFNADYYCYHTKIASKPRFKVSRTFQLLSVTYCLVLLAGIVKDTSKLREGMSAKDLFVMIRIANSVCISYCQMCYTHLTKAKLIEYNGLLSLISKRKAFGLKFMLTKSDVKKMNNRMFYAVLFASSLELLNFIPLFALENIDINLFADIVTSELATFGFLTILVLVTENFEIFATLFQRCLNQMEIYLSGCEQECPFEEQLYNTNATKCEKLQAMQRLYLAIGKCFKFCEVMFPADVMITYILNSMILVLLDGYVFVLYLRDRLVLNIFDCQILWKSLLIIFGCSLCCIQMRRVRALVDDRLSSLFKIPISKLNRIEATQIEMLIRMIVEQKPELRVSEMYTWGPTIVLSILATGITYMLVALQFRLFW</sequence>
<dbReference type="EMBL" id="JALNTZ010000010">
    <property type="protein sequence ID" value="KAJ3639780.1"/>
    <property type="molecule type" value="Genomic_DNA"/>
</dbReference>
<keyword evidence="1" id="KW-0472">Membrane</keyword>
<feature type="transmembrane region" description="Helical" evidence="1">
    <location>
        <begin position="376"/>
        <end position="396"/>
    </location>
</feature>
<accession>A0AA38HKQ2</accession>
<proteinExistence type="predicted"/>
<feature type="transmembrane region" description="Helical" evidence="1">
    <location>
        <begin position="274"/>
        <end position="294"/>
    </location>
</feature>
<protein>
    <submittedName>
        <fullName evidence="2">Uncharacterized protein</fullName>
    </submittedName>
</protein>
<name>A0AA38HKQ2_9CUCU</name>
<comment type="caution">
    <text evidence="2">The sequence shown here is derived from an EMBL/GenBank/DDBJ whole genome shotgun (WGS) entry which is preliminary data.</text>
</comment>
<feature type="transmembrane region" description="Helical" evidence="1">
    <location>
        <begin position="150"/>
        <end position="170"/>
    </location>
</feature>
<feature type="transmembrane region" description="Helical" evidence="1">
    <location>
        <begin position="306"/>
        <end position="325"/>
    </location>
</feature>
<gene>
    <name evidence="2" type="ORF">Zmor_003119</name>
</gene>
<feature type="transmembrane region" description="Helical" evidence="1">
    <location>
        <begin position="57"/>
        <end position="74"/>
    </location>
</feature>
<reference evidence="2" key="1">
    <citation type="journal article" date="2023" name="G3 (Bethesda)">
        <title>Whole genome assemblies of Zophobas morio and Tenebrio molitor.</title>
        <authorList>
            <person name="Kaur S."/>
            <person name="Stinson S.A."/>
            <person name="diCenzo G.C."/>
        </authorList>
    </citation>
    <scope>NUCLEOTIDE SEQUENCE</scope>
    <source>
        <strain evidence="2">QUZm001</strain>
    </source>
</reference>
<feature type="transmembrane region" description="Helical" evidence="1">
    <location>
        <begin position="190"/>
        <end position="210"/>
    </location>
</feature>
<dbReference type="Proteomes" id="UP001168821">
    <property type="component" value="Unassembled WGS sequence"/>
</dbReference>
<dbReference type="AlphaFoldDB" id="A0AA38HKQ2"/>
<evidence type="ECO:0000313" key="2">
    <source>
        <dbReference type="EMBL" id="KAJ3639780.1"/>
    </source>
</evidence>
<evidence type="ECO:0000313" key="3">
    <source>
        <dbReference type="Proteomes" id="UP001168821"/>
    </source>
</evidence>
<keyword evidence="3" id="KW-1185">Reference proteome</keyword>